<evidence type="ECO:0000259" key="1">
    <source>
        <dbReference type="PROSITE" id="PS50904"/>
    </source>
</evidence>
<evidence type="ECO:0000313" key="2">
    <source>
        <dbReference type="EMBL" id="RSH78419.1"/>
    </source>
</evidence>
<dbReference type="AlphaFoldDB" id="A0A427XHP5"/>
<dbReference type="InterPro" id="IPR006797">
    <property type="entry name" value="PRELI/MSF1_dom"/>
</dbReference>
<protein>
    <recommendedName>
        <fullName evidence="1">PRELI/MSF1 domain-containing protein</fullName>
    </recommendedName>
</protein>
<reference evidence="2 3" key="1">
    <citation type="submission" date="2018-11" db="EMBL/GenBank/DDBJ databases">
        <title>Genome sequence of Apiotrichum porosum DSM 27194.</title>
        <authorList>
            <person name="Aliyu H."/>
            <person name="Gorte O."/>
            <person name="Ochsenreither K."/>
        </authorList>
    </citation>
    <scope>NUCLEOTIDE SEQUENCE [LARGE SCALE GENOMIC DNA]</scope>
    <source>
        <strain evidence="2 3">DSM 27194</strain>
    </source>
</reference>
<comment type="caution">
    <text evidence="2">The sequence shown here is derived from an EMBL/GenBank/DDBJ whole genome shotgun (WGS) entry which is preliminary data.</text>
</comment>
<dbReference type="GO" id="GO:0005758">
    <property type="term" value="C:mitochondrial intermembrane space"/>
    <property type="evidence" value="ECO:0007669"/>
    <property type="project" value="InterPro"/>
</dbReference>
<name>A0A427XHP5_9TREE</name>
<accession>A0A427XHP5</accession>
<dbReference type="Proteomes" id="UP000279236">
    <property type="component" value="Unassembled WGS sequence"/>
</dbReference>
<feature type="domain" description="PRELI/MSF1" evidence="1">
    <location>
        <begin position="2"/>
        <end position="190"/>
    </location>
</feature>
<gene>
    <name evidence="2" type="ORF">EHS24_002144</name>
</gene>
<keyword evidence="3" id="KW-1185">Reference proteome</keyword>
<dbReference type="InterPro" id="IPR037365">
    <property type="entry name" value="Slowmo/Ups"/>
</dbReference>
<organism evidence="2 3">
    <name type="scientific">Apiotrichum porosum</name>
    <dbReference type="NCBI Taxonomy" id="105984"/>
    <lineage>
        <taxon>Eukaryota</taxon>
        <taxon>Fungi</taxon>
        <taxon>Dikarya</taxon>
        <taxon>Basidiomycota</taxon>
        <taxon>Agaricomycotina</taxon>
        <taxon>Tremellomycetes</taxon>
        <taxon>Trichosporonales</taxon>
        <taxon>Trichosporonaceae</taxon>
        <taxon>Apiotrichum</taxon>
    </lineage>
</organism>
<dbReference type="STRING" id="105984.A0A427XHP5"/>
<dbReference type="EMBL" id="RSCE01000012">
    <property type="protein sequence ID" value="RSH78419.1"/>
    <property type="molecule type" value="Genomic_DNA"/>
</dbReference>
<dbReference type="GeneID" id="39586687"/>
<dbReference type="PANTHER" id="PTHR11158">
    <property type="entry name" value="MSF1/PX19 RELATED"/>
    <property type="match status" value="1"/>
</dbReference>
<dbReference type="PROSITE" id="PS50904">
    <property type="entry name" value="PRELI_MSF1"/>
    <property type="match status" value="1"/>
</dbReference>
<dbReference type="OrthoDB" id="407630at2759"/>
<proteinExistence type="predicted"/>
<dbReference type="Pfam" id="PF04707">
    <property type="entry name" value="PRELI"/>
    <property type="match status" value="1"/>
</dbReference>
<dbReference type="RefSeq" id="XP_028473566.1">
    <property type="nucleotide sequence ID" value="XM_028617888.1"/>
</dbReference>
<evidence type="ECO:0000313" key="3">
    <source>
        <dbReference type="Proteomes" id="UP000279236"/>
    </source>
</evidence>
<sequence length="201" mass="22413">MPKVYENEIVYPYSPVHTLNWMLRKYPNPFATHVFSVDTLERTIDSETGLLRSERIIGVRQSAPSWIAKLFQLPPITYVREVVFIEPELPRATSMSVNLDLAEYVRCLEHITYTPFYPSAAPGSSSEGGTGSHDAPSTKFSQHALMVSGFKTKMIARRIEKASVDRFAANAGIGKQGFEWVLERGLELAHAIRRAAAAVTA</sequence>